<evidence type="ECO:0000259" key="15">
    <source>
        <dbReference type="Pfam" id="PF02563"/>
    </source>
</evidence>
<keyword evidence="11" id="KW-0472">Membrane</keyword>
<keyword evidence="14" id="KW-0449">Lipoprotein</keyword>
<dbReference type="OrthoDB" id="197007at2"/>
<evidence type="ECO:0000256" key="9">
    <source>
        <dbReference type="ARBA" id="ARBA00023065"/>
    </source>
</evidence>
<evidence type="ECO:0000256" key="8">
    <source>
        <dbReference type="ARBA" id="ARBA00023047"/>
    </source>
</evidence>
<proteinExistence type="inferred from homology"/>
<keyword evidence="5 17" id="KW-0762">Sugar transport</keyword>
<keyword evidence="12" id="KW-0564">Palmitate</keyword>
<dbReference type="InterPro" id="IPR003715">
    <property type="entry name" value="Poly_export_N"/>
</dbReference>
<comment type="similarity">
    <text evidence="2">Belongs to the BexD/CtrA/VexA family.</text>
</comment>
<evidence type="ECO:0000256" key="4">
    <source>
        <dbReference type="ARBA" id="ARBA00022452"/>
    </source>
</evidence>
<dbReference type="InterPro" id="IPR049712">
    <property type="entry name" value="Poly_export"/>
</dbReference>
<feature type="domain" description="SLBB" evidence="16">
    <location>
        <begin position="112"/>
        <end position="180"/>
    </location>
</feature>
<dbReference type="Pfam" id="PF22461">
    <property type="entry name" value="SLBB_2"/>
    <property type="match status" value="1"/>
</dbReference>
<evidence type="ECO:0000256" key="10">
    <source>
        <dbReference type="ARBA" id="ARBA00023114"/>
    </source>
</evidence>
<name>A0A2N5XQB5_9HYPH</name>
<dbReference type="PANTHER" id="PTHR33619">
    <property type="entry name" value="POLYSACCHARIDE EXPORT PROTEIN GFCE-RELATED"/>
    <property type="match status" value="1"/>
</dbReference>
<keyword evidence="9" id="KW-0406">Ion transport</keyword>
<evidence type="ECO:0000256" key="13">
    <source>
        <dbReference type="ARBA" id="ARBA00023237"/>
    </source>
</evidence>
<dbReference type="Proteomes" id="UP000234881">
    <property type="component" value="Unassembled WGS sequence"/>
</dbReference>
<evidence type="ECO:0000313" key="18">
    <source>
        <dbReference type="Proteomes" id="UP000234881"/>
    </source>
</evidence>
<evidence type="ECO:0000256" key="7">
    <source>
        <dbReference type="ARBA" id="ARBA00022729"/>
    </source>
</evidence>
<comment type="subcellular location">
    <subcellularLocation>
        <location evidence="1">Cell outer membrane</location>
        <topology evidence="1">Multi-pass membrane protein</topology>
    </subcellularLocation>
</comment>
<dbReference type="AlphaFoldDB" id="A0A2N5XQB5"/>
<dbReference type="GO" id="GO:0006811">
    <property type="term" value="P:monoatomic ion transport"/>
    <property type="evidence" value="ECO:0007669"/>
    <property type="project" value="UniProtKB-KW"/>
</dbReference>
<organism evidence="17 18">
    <name type="scientific">Cohaesibacter celericrescens</name>
    <dbReference type="NCBI Taxonomy" id="2067669"/>
    <lineage>
        <taxon>Bacteria</taxon>
        <taxon>Pseudomonadati</taxon>
        <taxon>Pseudomonadota</taxon>
        <taxon>Alphaproteobacteria</taxon>
        <taxon>Hyphomicrobiales</taxon>
        <taxon>Cohaesibacteraceae</taxon>
    </lineage>
</organism>
<dbReference type="GO" id="GO:0015159">
    <property type="term" value="F:polysaccharide transmembrane transporter activity"/>
    <property type="evidence" value="ECO:0007669"/>
    <property type="project" value="InterPro"/>
</dbReference>
<accession>A0A2N5XQB5</accession>
<dbReference type="PANTHER" id="PTHR33619:SF3">
    <property type="entry name" value="POLYSACCHARIDE EXPORT PROTEIN GFCE-RELATED"/>
    <property type="match status" value="1"/>
</dbReference>
<dbReference type="InterPro" id="IPR054765">
    <property type="entry name" value="SLBB_dom"/>
</dbReference>
<dbReference type="EMBL" id="PKUQ01000022">
    <property type="protein sequence ID" value="PLW76702.1"/>
    <property type="molecule type" value="Genomic_DNA"/>
</dbReference>
<dbReference type="Gene3D" id="3.10.560.10">
    <property type="entry name" value="Outer membrane lipoprotein wza domain like"/>
    <property type="match status" value="1"/>
</dbReference>
<keyword evidence="6" id="KW-0812">Transmembrane</keyword>
<evidence type="ECO:0000256" key="3">
    <source>
        <dbReference type="ARBA" id="ARBA00022448"/>
    </source>
</evidence>
<keyword evidence="3" id="KW-0813">Transport</keyword>
<evidence type="ECO:0000259" key="16">
    <source>
        <dbReference type="Pfam" id="PF22461"/>
    </source>
</evidence>
<evidence type="ECO:0000256" key="12">
    <source>
        <dbReference type="ARBA" id="ARBA00023139"/>
    </source>
</evidence>
<reference evidence="17 18" key="1">
    <citation type="submission" date="2018-01" db="EMBL/GenBank/DDBJ databases">
        <title>The draft genome sequence of Cohaesibacter sp. H1304.</title>
        <authorList>
            <person name="Wang N.-N."/>
            <person name="Du Z.-J."/>
        </authorList>
    </citation>
    <scope>NUCLEOTIDE SEQUENCE [LARGE SCALE GENOMIC DNA]</scope>
    <source>
        <strain evidence="17 18">H1304</strain>
    </source>
</reference>
<protein>
    <submittedName>
        <fullName evidence="17">Sugar transporter</fullName>
    </submittedName>
</protein>
<keyword evidence="4" id="KW-1134">Transmembrane beta strand</keyword>
<evidence type="ECO:0000313" key="17">
    <source>
        <dbReference type="EMBL" id="PLW76702.1"/>
    </source>
</evidence>
<evidence type="ECO:0000256" key="14">
    <source>
        <dbReference type="ARBA" id="ARBA00023288"/>
    </source>
</evidence>
<gene>
    <name evidence="17" type="ORF">C0081_11550</name>
</gene>
<dbReference type="RefSeq" id="WP_101533991.1">
    <property type="nucleotide sequence ID" value="NZ_PKUQ01000022.1"/>
</dbReference>
<evidence type="ECO:0000256" key="1">
    <source>
        <dbReference type="ARBA" id="ARBA00004571"/>
    </source>
</evidence>
<keyword evidence="13" id="KW-0998">Cell outer membrane</keyword>
<dbReference type="GO" id="GO:0015288">
    <property type="term" value="F:porin activity"/>
    <property type="evidence" value="ECO:0007669"/>
    <property type="project" value="UniProtKB-KW"/>
</dbReference>
<dbReference type="Pfam" id="PF02563">
    <property type="entry name" value="Poly_export"/>
    <property type="match status" value="1"/>
</dbReference>
<keyword evidence="7" id="KW-0732">Signal</keyword>
<keyword evidence="10" id="KW-0626">Porin</keyword>
<sequence>MFARVLLLLIVVLGLHGCSSYRPAGDAFHKSLVGPYTLDSGDRVRLIVFNQTDLNNEYTVDQSGYVSIPLIGNVVARGKQTSELAKNIASRLDNGFIRNPDVSVEIAQYRPFFVMGEVKVAGQYAYVTGMTVQTAIAISGGFSTRAQQRYVDITRQLNGKILTGRVALTAPIRPGDTIYVRERFF</sequence>
<feature type="domain" description="Polysaccharide export protein N-terminal" evidence="15">
    <location>
        <begin position="35"/>
        <end position="106"/>
    </location>
</feature>
<evidence type="ECO:0000256" key="6">
    <source>
        <dbReference type="ARBA" id="ARBA00022692"/>
    </source>
</evidence>
<dbReference type="GO" id="GO:0046930">
    <property type="term" value="C:pore complex"/>
    <property type="evidence" value="ECO:0007669"/>
    <property type="project" value="UniProtKB-KW"/>
</dbReference>
<keyword evidence="18" id="KW-1185">Reference proteome</keyword>
<dbReference type="GO" id="GO:0009279">
    <property type="term" value="C:cell outer membrane"/>
    <property type="evidence" value="ECO:0007669"/>
    <property type="project" value="UniProtKB-SubCell"/>
</dbReference>
<dbReference type="Gene3D" id="3.30.1950.10">
    <property type="entry name" value="wza like domain"/>
    <property type="match status" value="1"/>
</dbReference>
<evidence type="ECO:0000256" key="11">
    <source>
        <dbReference type="ARBA" id="ARBA00023136"/>
    </source>
</evidence>
<comment type="caution">
    <text evidence="17">The sequence shown here is derived from an EMBL/GenBank/DDBJ whole genome shotgun (WGS) entry which is preliminary data.</text>
</comment>
<evidence type="ECO:0000256" key="2">
    <source>
        <dbReference type="ARBA" id="ARBA00009450"/>
    </source>
</evidence>
<keyword evidence="8" id="KW-0625">Polysaccharide transport</keyword>
<evidence type="ECO:0000256" key="5">
    <source>
        <dbReference type="ARBA" id="ARBA00022597"/>
    </source>
</evidence>